<feature type="transmembrane region" description="Helical" evidence="6">
    <location>
        <begin position="167"/>
        <end position="186"/>
    </location>
</feature>
<feature type="transmembrane region" description="Helical" evidence="6">
    <location>
        <begin position="207"/>
        <end position="233"/>
    </location>
</feature>
<name>A0ABX1NZS4_9RHOO</name>
<keyword evidence="8" id="KW-1185">Reference proteome</keyword>
<feature type="transmembrane region" description="Helical" evidence="6">
    <location>
        <begin position="114"/>
        <end position="131"/>
    </location>
</feature>
<keyword evidence="4 6" id="KW-1133">Transmembrane helix</keyword>
<evidence type="ECO:0000256" key="1">
    <source>
        <dbReference type="ARBA" id="ARBA00004651"/>
    </source>
</evidence>
<evidence type="ECO:0000256" key="3">
    <source>
        <dbReference type="ARBA" id="ARBA00022692"/>
    </source>
</evidence>
<evidence type="ECO:0000313" key="8">
    <source>
        <dbReference type="Proteomes" id="UP000633943"/>
    </source>
</evidence>
<dbReference type="CDD" id="cd06581">
    <property type="entry name" value="TM_PBP1_LivM_like"/>
    <property type="match status" value="1"/>
</dbReference>
<reference evidence="7 8" key="1">
    <citation type="submission" date="2019-12" db="EMBL/GenBank/DDBJ databases">
        <title>Comparative genomics gives insights into the taxonomy of the Azoarcus-Aromatoleum group and reveals separate origins of nif in the plant-associated Azoarcus and non-plant-associated Aromatoleum sub-groups.</title>
        <authorList>
            <person name="Lafos M."/>
            <person name="Maluk M."/>
            <person name="Batista M."/>
            <person name="Junghare M."/>
            <person name="Carmona M."/>
            <person name="Faoro H."/>
            <person name="Cruz L.M."/>
            <person name="Battistoni F."/>
            <person name="De Souza E."/>
            <person name="Pedrosa F."/>
            <person name="Chen W.-M."/>
            <person name="Poole P.S."/>
            <person name="Dixon R.A."/>
            <person name="James E.K."/>
        </authorList>
    </citation>
    <scope>NUCLEOTIDE SEQUENCE [LARGE SCALE GENOMIC DNA]</scope>
    <source>
        <strain evidence="7 8">PbN1</strain>
    </source>
</reference>
<evidence type="ECO:0000256" key="5">
    <source>
        <dbReference type="ARBA" id="ARBA00023136"/>
    </source>
</evidence>
<dbReference type="EMBL" id="WTVP01000071">
    <property type="protein sequence ID" value="NMG17348.1"/>
    <property type="molecule type" value="Genomic_DNA"/>
</dbReference>
<dbReference type="Proteomes" id="UP000633943">
    <property type="component" value="Unassembled WGS sequence"/>
</dbReference>
<proteinExistence type="predicted"/>
<evidence type="ECO:0000256" key="6">
    <source>
        <dbReference type="SAM" id="Phobius"/>
    </source>
</evidence>
<keyword evidence="2" id="KW-1003">Cell membrane</keyword>
<comment type="subcellular location">
    <subcellularLocation>
        <location evidence="1">Cell membrane</location>
        <topology evidence="1">Multi-pass membrane protein</topology>
    </subcellularLocation>
</comment>
<dbReference type="PANTHER" id="PTHR30482:SF17">
    <property type="entry name" value="ABC TRANSPORTER ATP-BINDING PROTEIN"/>
    <property type="match status" value="1"/>
</dbReference>
<dbReference type="InterPro" id="IPR043428">
    <property type="entry name" value="LivM-like"/>
</dbReference>
<organism evidence="7 8">
    <name type="scientific">Aromatoleum bremense</name>
    <dbReference type="NCBI Taxonomy" id="76115"/>
    <lineage>
        <taxon>Bacteria</taxon>
        <taxon>Pseudomonadati</taxon>
        <taxon>Pseudomonadota</taxon>
        <taxon>Betaproteobacteria</taxon>
        <taxon>Rhodocyclales</taxon>
        <taxon>Rhodocyclaceae</taxon>
        <taxon>Aromatoleum</taxon>
    </lineage>
</organism>
<feature type="transmembrane region" description="Helical" evidence="6">
    <location>
        <begin position="87"/>
        <end position="109"/>
    </location>
</feature>
<evidence type="ECO:0000256" key="4">
    <source>
        <dbReference type="ARBA" id="ARBA00022989"/>
    </source>
</evidence>
<feature type="transmembrane region" description="Helical" evidence="6">
    <location>
        <begin position="64"/>
        <end position="81"/>
    </location>
</feature>
<dbReference type="InterPro" id="IPR001851">
    <property type="entry name" value="ABC_transp_permease"/>
</dbReference>
<evidence type="ECO:0000313" key="7">
    <source>
        <dbReference type="EMBL" id="NMG17348.1"/>
    </source>
</evidence>
<keyword evidence="5 6" id="KW-0472">Membrane</keyword>
<feature type="transmembrane region" description="Helical" evidence="6">
    <location>
        <begin position="253"/>
        <end position="277"/>
    </location>
</feature>
<dbReference type="PANTHER" id="PTHR30482">
    <property type="entry name" value="HIGH-AFFINITY BRANCHED-CHAIN AMINO ACID TRANSPORT SYSTEM PERMEASE"/>
    <property type="match status" value="1"/>
</dbReference>
<sequence length="326" mass="34828">MTMSAAIKTPRAALLATLLVLSVFPLFGSDYYSELLTKIMIMAIFAMSLDLLVGFTGLVSFGHAAFFGIAAYAVVLVSPQYDPSSLWLVLPAAVLAAAVAAFVVGLFVLRTKGIYFIMVTLAFAQMIYFVFHDSPLGGGSDGVFINFKPELRVGETQLLDLGDAGHFYYVVLLLLVATYVFLRILLRSPLGHALAGIKSNEHRMLSLGFPVFLYKLAGFVIAGALAGVAGFLSACQFGFVTPEILSWHQSGNVLLMVILGGMGTLNGAAIGAFAFVVLQEVFSALTKHWQFLMGTVIVLVVMLLPGGLSSLTQRLRRLLLGGSSNG</sequence>
<feature type="transmembrane region" description="Helical" evidence="6">
    <location>
        <begin position="38"/>
        <end position="59"/>
    </location>
</feature>
<keyword evidence="3 6" id="KW-0812">Transmembrane</keyword>
<accession>A0ABX1NZS4</accession>
<comment type="caution">
    <text evidence="7">The sequence shown here is derived from an EMBL/GenBank/DDBJ whole genome shotgun (WGS) entry which is preliminary data.</text>
</comment>
<feature type="transmembrane region" description="Helical" evidence="6">
    <location>
        <begin position="289"/>
        <end position="308"/>
    </location>
</feature>
<gene>
    <name evidence="7" type="ORF">GPA24_17750</name>
</gene>
<evidence type="ECO:0000256" key="2">
    <source>
        <dbReference type="ARBA" id="ARBA00022475"/>
    </source>
</evidence>
<dbReference type="Pfam" id="PF02653">
    <property type="entry name" value="BPD_transp_2"/>
    <property type="match status" value="1"/>
</dbReference>
<protein>
    <submittedName>
        <fullName evidence="7">Branched-chain amino acid ABC transporter permease</fullName>
    </submittedName>
</protein>